<name>A0A834YRH2_TETSI</name>
<dbReference type="InterPro" id="IPR025423">
    <property type="entry name" value="TMEM205-like"/>
</dbReference>
<evidence type="ECO:0000256" key="5">
    <source>
        <dbReference type="SAM" id="Phobius"/>
    </source>
</evidence>
<organism evidence="7 8">
    <name type="scientific">Tetracentron sinense</name>
    <name type="common">Spur-leaf</name>
    <dbReference type="NCBI Taxonomy" id="13715"/>
    <lineage>
        <taxon>Eukaryota</taxon>
        <taxon>Viridiplantae</taxon>
        <taxon>Streptophyta</taxon>
        <taxon>Embryophyta</taxon>
        <taxon>Tracheophyta</taxon>
        <taxon>Spermatophyta</taxon>
        <taxon>Magnoliopsida</taxon>
        <taxon>Trochodendrales</taxon>
        <taxon>Trochodendraceae</taxon>
        <taxon>Tetracentron</taxon>
    </lineage>
</organism>
<feature type="transmembrane region" description="Helical" evidence="5">
    <location>
        <begin position="37"/>
        <end position="59"/>
    </location>
</feature>
<dbReference type="PANTHER" id="PTHR23241">
    <property type="entry name" value="LATE EMBRYOGENESIS ABUNDANT PLANTS LEA-RELATED"/>
    <property type="match status" value="1"/>
</dbReference>
<dbReference type="EMBL" id="JABCRI010000016">
    <property type="protein sequence ID" value="KAF8391856.1"/>
    <property type="molecule type" value="Genomic_DNA"/>
</dbReference>
<evidence type="ECO:0000256" key="2">
    <source>
        <dbReference type="ARBA" id="ARBA00022692"/>
    </source>
</evidence>
<keyword evidence="2 5" id="KW-0812">Transmembrane</keyword>
<dbReference type="Pfam" id="PF13664">
    <property type="entry name" value="DUF4149"/>
    <property type="match status" value="1"/>
</dbReference>
<reference evidence="7 8" key="1">
    <citation type="submission" date="2020-04" db="EMBL/GenBank/DDBJ databases">
        <title>Plant Genome Project.</title>
        <authorList>
            <person name="Zhang R.-G."/>
        </authorList>
    </citation>
    <scope>NUCLEOTIDE SEQUENCE [LARGE SCALE GENOMIC DNA]</scope>
    <source>
        <strain evidence="7">YNK0</strain>
        <tissue evidence="7">Leaf</tissue>
    </source>
</reference>
<evidence type="ECO:0000256" key="3">
    <source>
        <dbReference type="ARBA" id="ARBA00022989"/>
    </source>
</evidence>
<gene>
    <name evidence="7" type="ORF">HHK36_022194</name>
</gene>
<feature type="domain" description="TMEM205-like" evidence="6">
    <location>
        <begin position="1"/>
        <end position="62"/>
    </location>
</feature>
<feature type="transmembrane region" description="Helical" evidence="5">
    <location>
        <begin position="6"/>
        <end position="25"/>
    </location>
</feature>
<comment type="subcellular location">
    <subcellularLocation>
        <location evidence="1">Membrane</location>
    </subcellularLocation>
</comment>
<dbReference type="OrthoDB" id="1641132at2759"/>
<proteinExistence type="predicted"/>
<dbReference type="InterPro" id="IPR053009">
    <property type="entry name" value="Xanthocillin_Biosynth-Assoc"/>
</dbReference>
<evidence type="ECO:0000313" key="7">
    <source>
        <dbReference type="EMBL" id="KAF8391856.1"/>
    </source>
</evidence>
<dbReference type="GO" id="GO:0016020">
    <property type="term" value="C:membrane"/>
    <property type="evidence" value="ECO:0007669"/>
    <property type="project" value="UniProtKB-SubCell"/>
</dbReference>
<evidence type="ECO:0000259" key="6">
    <source>
        <dbReference type="Pfam" id="PF13664"/>
    </source>
</evidence>
<keyword evidence="8" id="KW-1185">Reference proteome</keyword>
<protein>
    <recommendedName>
        <fullName evidence="6">TMEM205-like domain-containing protein</fullName>
    </recommendedName>
</protein>
<dbReference type="Proteomes" id="UP000655225">
    <property type="component" value="Unassembled WGS sequence"/>
</dbReference>
<keyword evidence="4 5" id="KW-0472">Membrane</keyword>
<evidence type="ECO:0000256" key="1">
    <source>
        <dbReference type="ARBA" id="ARBA00004370"/>
    </source>
</evidence>
<accession>A0A834YRH2</accession>
<sequence length="126" mass="14142">MFPAFFSMVCVCCATSVASFGYFQLWKSKSAAERYQLGFLLAAFAFILTNMFVFTPMIIETNLVGEPEIASLIQRIKEGGNIAFFRGNFPLSRIQAPYLTRSKETENLISFDLYQGPDIPDVLSIT</sequence>
<evidence type="ECO:0000256" key="4">
    <source>
        <dbReference type="ARBA" id="ARBA00023136"/>
    </source>
</evidence>
<keyword evidence="3 5" id="KW-1133">Transmembrane helix</keyword>
<evidence type="ECO:0000313" key="8">
    <source>
        <dbReference type="Proteomes" id="UP000655225"/>
    </source>
</evidence>
<dbReference type="AlphaFoldDB" id="A0A834YRH2"/>
<comment type="caution">
    <text evidence="7">The sequence shown here is derived from an EMBL/GenBank/DDBJ whole genome shotgun (WGS) entry which is preliminary data.</text>
</comment>
<dbReference type="PANTHER" id="PTHR23241:SF102">
    <property type="entry name" value="LD23009P"/>
    <property type="match status" value="1"/>
</dbReference>